<accession>A0ABN9XQ76</accession>
<proteinExistence type="predicted"/>
<dbReference type="EMBL" id="CAUYUJ010020782">
    <property type="protein sequence ID" value="CAK0900472.1"/>
    <property type="molecule type" value="Genomic_DNA"/>
</dbReference>
<protein>
    <submittedName>
        <fullName evidence="2">Uncharacterized protein</fullName>
    </submittedName>
</protein>
<evidence type="ECO:0000256" key="1">
    <source>
        <dbReference type="SAM" id="MobiDB-lite"/>
    </source>
</evidence>
<dbReference type="Proteomes" id="UP001189429">
    <property type="component" value="Unassembled WGS sequence"/>
</dbReference>
<gene>
    <name evidence="2" type="ORF">PCOR1329_LOCUS77741</name>
</gene>
<organism evidence="2 3">
    <name type="scientific">Prorocentrum cordatum</name>
    <dbReference type="NCBI Taxonomy" id="2364126"/>
    <lineage>
        <taxon>Eukaryota</taxon>
        <taxon>Sar</taxon>
        <taxon>Alveolata</taxon>
        <taxon>Dinophyceae</taxon>
        <taxon>Prorocentrales</taxon>
        <taxon>Prorocentraceae</taxon>
        <taxon>Prorocentrum</taxon>
    </lineage>
</organism>
<keyword evidence="3" id="KW-1185">Reference proteome</keyword>
<reference evidence="2" key="1">
    <citation type="submission" date="2023-10" db="EMBL/GenBank/DDBJ databases">
        <authorList>
            <person name="Chen Y."/>
            <person name="Shah S."/>
            <person name="Dougan E. K."/>
            <person name="Thang M."/>
            <person name="Chan C."/>
        </authorList>
    </citation>
    <scope>NUCLEOTIDE SEQUENCE [LARGE SCALE GENOMIC DNA]</scope>
</reference>
<comment type="caution">
    <text evidence="2">The sequence shown here is derived from an EMBL/GenBank/DDBJ whole genome shotgun (WGS) entry which is preliminary data.</text>
</comment>
<sequence>MSVLDSMPAAAGVDGAAVPNADKHALASGAAQVEEGPAGLSVGVILQKIRALEMQLAQAQTEQECNAEKGASDRPKLPILTRMASNTKVGQLIQKFEGQLHQKSAYQESVTGKVALPVSLEASRSLHPTSDGMATPDMPPCRTCPRSADCMRTSSSASAQWKATAQLLEAAARPDEDMASLASSETPPIMRPPPRRDLASPASPGTPYTPTMSPPRRAESVRMATTPVRIRPGVAPAGGELRRCVTPVMIRSGTLEGSPRVVAARPVFVQGVLPSAATRGSTARSLSPVAICSITRSGSPLRYGMPAATTTTHVYRRAAGFQARGYE</sequence>
<evidence type="ECO:0000313" key="2">
    <source>
        <dbReference type="EMBL" id="CAK0900472.1"/>
    </source>
</evidence>
<feature type="region of interest" description="Disordered" evidence="1">
    <location>
        <begin position="171"/>
        <end position="222"/>
    </location>
</feature>
<evidence type="ECO:0000313" key="3">
    <source>
        <dbReference type="Proteomes" id="UP001189429"/>
    </source>
</evidence>
<name>A0ABN9XQ76_9DINO</name>